<dbReference type="InterPro" id="IPR001789">
    <property type="entry name" value="Sig_transdc_resp-reg_receiver"/>
</dbReference>
<dbReference type="InterPro" id="IPR016032">
    <property type="entry name" value="Sig_transdc_resp-reg_C-effctor"/>
</dbReference>
<dbReference type="PROSITE" id="PS50043">
    <property type="entry name" value="HTH_LUXR_2"/>
    <property type="match status" value="1"/>
</dbReference>
<gene>
    <name evidence="6" type="ORF">H8S47_09550</name>
</gene>
<name>A0ABR7AN98_9SPHN</name>
<dbReference type="PANTHER" id="PTHR43214">
    <property type="entry name" value="TWO-COMPONENT RESPONSE REGULATOR"/>
    <property type="match status" value="1"/>
</dbReference>
<dbReference type="InterPro" id="IPR039420">
    <property type="entry name" value="WalR-like"/>
</dbReference>
<comment type="caution">
    <text evidence="6">The sequence shown here is derived from an EMBL/GenBank/DDBJ whole genome shotgun (WGS) entry which is preliminary data.</text>
</comment>
<dbReference type="EMBL" id="JACONT010000017">
    <property type="protein sequence ID" value="MBC3941925.1"/>
    <property type="molecule type" value="Genomic_DNA"/>
</dbReference>
<sequence length="213" mass="22746">MLTTVTTSKIIRVLVVDDHPFLREGVRAVIATQADLCVVAEACNGTGAVEQYRAHLPDVVLMDLQMPGMSGLEAIVAIRSEWPDARIVVLTTYSGDAQALRALRAGASGYILKSSLRKELLDTIRSVSAGGKHLDTAVATDIAMHVIEDALTDREISVLELAAAGNSNRAIGNRLNLAEETVKGHMKAIFIKLSAADRTHAVAIAARRGIIDL</sequence>
<evidence type="ECO:0000256" key="1">
    <source>
        <dbReference type="ARBA" id="ARBA00022553"/>
    </source>
</evidence>
<feature type="domain" description="Response regulatory" evidence="5">
    <location>
        <begin position="12"/>
        <end position="128"/>
    </location>
</feature>
<dbReference type="PROSITE" id="PS50110">
    <property type="entry name" value="RESPONSE_REGULATORY"/>
    <property type="match status" value="1"/>
</dbReference>
<protein>
    <submittedName>
        <fullName evidence="6">Response regulator transcription factor</fullName>
    </submittedName>
</protein>
<dbReference type="PROSITE" id="PS00622">
    <property type="entry name" value="HTH_LUXR_1"/>
    <property type="match status" value="1"/>
</dbReference>
<evidence type="ECO:0000256" key="2">
    <source>
        <dbReference type="ARBA" id="ARBA00023125"/>
    </source>
</evidence>
<dbReference type="Proteomes" id="UP000597613">
    <property type="component" value="Unassembled WGS sequence"/>
</dbReference>
<feature type="modified residue" description="4-aspartylphosphate" evidence="3">
    <location>
        <position position="63"/>
    </location>
</feature>
<proteinExistence type="predicted"/>
<evidence type="ECO:0000256" key="3">
    <source>
        <dbReference type="PROSITE-ProRule" id="PRU00169"/>
    </source>
</evidence>
<dbReference type="InterPro" id="IPR058245">
    <property type="entry name" value="NreC/VraR/RcsB-like_REC"/>
</dbReference>
<dbReference type="SMART" id="SM00421">
    <property type="entry name" value="HTH_LUXR"/>
    <property type="match status" value="1"/>
</dbReference>
<keyword evidence="7" id="KW-1185">Reference proteome</keyword>
<feature type="domain" description="HTH luxR-type" evidence="4">
    <location>
        <begin position="144"/>
        <end position="209"/>
    </location>
</feature>
<evidence type="ECO:0000313" key="6">
    <source>
        <dbReference type="EMBL" id="MBC3941925.1"/>
    </source>
</evidence>
<dbReference type="InterPro" id="IPR000792">
    <property type="entry name" value="Tscrpt_reg_LuxR_C"/>
</dbReference>
<evidence type="ECO:0000313" key="7">
    <source>
        <dbReference type="Proteomes" id="UP000597613"/>
    </source>
</evidence>
<organism evidence="6 7">
    <name type="scientific">Sphingomonas albertensis</name>
    <dbReference type="NCBI Taxonomy" id="2762591"/>
    <lineage>
        <taxon>Bacteria</taxon>
        <taxon>Pseudomonadati</taxon>
        <taxon>Pseudomonadota</taxon>
        <taxon>Alphaproteobacteria</taxon>
        <taxon>Sphingomonadales</taxon>
        <taxon>Sphingomonadaceae</taxon>
        <taxon>Sphingomonas</taxon>
    </lineage>
</organism>
<accession>A0ABR7AN98</accession>
<dbReference type="SUPFAM" id="SSF52172">
    <property type="entry name" value="CheY-like"/>
    <property type="match status" value="1"/>
</dbReference>
<dbReference type="Pfam" id="PF00196">
    <property type="entry name" value="GerE"/>
    <property type="match status" value="1"/>
</dbReference>
<evidence type="ECO:0000259" key="5">
    <source>
        <dbReference type="PROSITE" id="PS50110"/>
    </source>
</evidence>
<dbReference type="PANTHER" id="PTHR43214:SF43">
    <property type="entry name" value="TWO-COMPONENT RESPONSE REGULATOR"/>
    <property type="match status" value="1"/>
</dbReference>
<dbReference type="CDD" id="cd06170">
    <property type="entry name" value="LuxR_C_like"/>
    <property type="match status" value="1"/>
</dbReference>
<dbReference type="RefSeq" id="WP_187503640.1">
    <property type="nucleotide sequence ID" value="NZ_CP162536.1"/>
</dbReference>
<dbReference type="SUPFAM" id="SSF46894">
    <property type="entry name" value="C-terminal effector domain of the bipartite response regulators"/>
    <property type="match status" value="1"/>
</dbReference>
<dbReference type="SMART" id="SM00448">
    <property type="entry name" value="REC"/>
    <property type="match status" value="1"/>
</dbReference>
<dbReference type="CDD" id="cd17535">
    <property type="entry name" value="REC_NarL-like"/>
    <property type="match status" value="1"/>
</dbReference>
<keyword evidence="1 3" id="KW-0597">Phosphoprotein</keyword>
<reference evidence="6 7" key="1">
    <citation type="submission" date="2020-08" db="EMBL/GenBank/DDBJ databases">
        <title>Putative novel bacterial strains isolated from necrotic wheat leaf tissues caused by Xanthomonas translucens.</title>
        <authorList>
            <person name="Tambong J.T."/>
        </authorList>
    </citation>
    <scope>NUCLEOTIDE SEQUENCE [LARGE SCALE GENOMIC DNA]</scope>
    <source>
        <strain evidence="7">DOAB 1063</strain>
    </source>
</reference>
<dbReference type="Gene3D" id="3.40.50.2300">
    <property type="match status" value="1"/>
</dbReference>
<dbReference type="InterPro" id="IPR011006">
    <property type="entry name" value="CheY-like_superfamily"/>
</dbReference>
<dbReference type="PRINTS" id="PR00038">
    <property type="entry name" value="HTHLUXR"/>
</dbReference>
<evidence type="ECO:0000259" key="4">
    <source>
        <dbReference type="PROSITE" id="PS50043"/>
    </source>
</evidence>
<dbReference type="Pfam" id="PF00072">
    <property type="entry name" value="Response_reg"/>
    <property type="match status" value="1"/>
</dbReference>
<keyword evidence="2" id="KW-0238">DNA-binding</keyword>